<dbReference type="InterPro" id="IPR008969">
    <property type="entry name" value="CarboxyPept-like_regulatory"/>
</dbReference>
<evidence type="ECO:0000256" key="2">
    <source>
        <dbReference type="ARBA" id="ARBA00022448"/>
    </source>
</evidence>
<dbReference type="InterPro" id="IPR023996">
    <property type="entry name" value="TonB-dep_OMP_SusC/RagA"/>
</dbReference>
<evidence type="ECO:0000313" key="13">
    <source>
        <dbReference type="EMBL" id="MFD0796087.1"/>
    </source>
</evidence>
<dbReference type="Gene3D" id="2.60.40.1120">
    <property type="entry name" value="Carboxypeptidase-like, regulatory domain"/>
    <property type="match status" value="1"/>
</dbReference>
<dbReference type="Gene3D" id="2.40.170.20">
    <property type="entry name" value="TonB-dependent receptor, beta-barrel domain"/>
    <property type="match status" value="1"/>
</dbReference>
<dbReference type="SUPFAM" id="SSF49464">
    <property type="entry name" value="Carboxypeptidase regulatory domain-like"/>
    <property type="match status" value="1"/>
</dbReference>
<feature type="domain" description="TonB-dependent receptor plug" evidence="12">
    <location>
        <begin position="118"/>
        <end position="248"/>
    </location>
</feature>
<evidence type="ECO:0000256" key="9">
    <source>
        <dbReference type="RuleBase" id="RU003357"/>
    </source>
</evidence>
<evidence type="ECO:0000256" key="10">
    <source>
        <dbReference type="SAM" id="SignalP"/>
    </source>
</evidence>
<dbReference type="InterPro" id="IPR036942">
    <property type="entry name" value="Beta-barrel_TonB_sf"/>
</dbReference>
<sequence length="981" mass="105523">MKKALCKNAMAFVLFLLPLTMMAQGTIQGVVSDETDVPVPGASVVVKGTTNGTISDFDGNYSITVDSFPATLVFSSLGYSTKEVNVTGAATLNMTLEEAVTGLDEVVVTGLASSVKRENLANAVATVSAEELVGTTGQTTVDGALYGKVPGLNITSSSGAPGGGFALRLRGISSINGNNQPLIIVDGVYYNNVEIPSGLRFASGANRGNEENSGNRLADLDPNDIQNIEILKGSSAAAIYGQRGGAGVILITTKRGQAGKTKISFSQDVGSNTIANPLGMRPWTADSVESTFNAAERAKYEATIAERGSLYDYEDIIYGETGFITDTRLNATGGNEKTRFYVGGGFRDEEGIIKNTGFDRLTLRANIEHKISDVFDFTSSTNFTRSNSSRSFTGNENEGGLSYGYTLAFTRPWNNQFPDANGNYPNNPNYSGNPIFVRDNALNEDSNNRVVQGLTLNTKILTTEKNRVKLVLSGGLDYLANETYVYVPETHQAQIGNQGGFIAQGKNNFTQFNGQAIMLWNHDAMDGDLGLTTQAGITYLSQESNLVNSRGALLAAGQTNVDNSVNQEIDQFLSSEEDFGYFGQLEANYKDQFIATVGYRLDKSSRNGDPNKFYGFPKASLAVNVANLDFWNVEAISQLKFRTAYGETGSPANFGATFTSLGASNIGGAIGQSVLGSKGDPDVEPETSAEFEIGFDLGLFDNKVAFEATYYNKAVNDLILTRALPASSGFTSETTNLGDLVNKGVELALRADVVDNENFRWNTGLNWFRNRSEITRLEVPAFPQPGAGFGLGLGTIFIQEGKPVNQFATNLDLDGDGVTEPTQIGVAEPDYQMGWNNNITLFKQFDVSFIFQMKVGGDNLNLSKFLTDLGGVTPDLETADGQARLSIPANGQRFLEPAGYLRLREAAIYYRLPSATIATIFGDTVEAVKLGFSGRNLFLVTDYTSYDPEVSVNGSSGLSTGIEVTPFPSSRQVYFHLNVNF</sequence>
<keyword evidence="10" id="KW-0732">Signal</keyword>
<evidence type="ECO:0000256" key="3">
    <source>
        <dbReference type="ARBA" id="ARBA00022452"/>
    </source>
</evidence>
<keyword evidence="6 8" id="KW-0472">Membrane</keyword>
<feature type="signal peptide" evidence="10">
    <location>
        <begin position="1"/>
        <end position="23"/>
    </location>
</feature>
<comment type="subcellular location">
    <subcellularLocation>
        <location evidence="1 8">Cell outer membrane</location>
        <topology evidence="1 8">Multi-pass membrane protein</topology>
    </subcellularLocation>
</comment>
<keyword evidence="7 8" id="KW-0998">Cell outer membrane</keyword>
<accession>A0ABW3AYB8</accession>
<dbReference type="InterPro" id="IPR037066">
    <property type="entry name" value="Plug_dom_sf"/>
</dbReference>
<gene>
    <name evidence="13" type="ORF">ACFQZJ_01335</name>
</gene>
<dbReference type="Gene3D" id="2.170.130.10">
    <property type="entry name" value="TonB-dependent receptor, plug domain"/>
    <property type="match status" value="1"/>
</dbReference>
<keyword evidence="2 8" id="KW-0813">Transport</keyword>
<dbReference type="RefSeq" id="WP_379931757.1">
    <property type="nucleotide sequence ID" value="NZ_JBHTHY010000003.1"/>
</dbReference>
<protein>
    <submittedName>
        <fullName evidence="13">SusC/RagA family TonB-linked outer membrane protein</fullName>
    </submittedName>
</protein>
<dbReference type="NCBIfam" id="TIGR04057">
    <property type="entry name" value="SusC_RagA_signa"/>
    <property type="match status" value="1"/>
</dbReference>
<evidence type="ECO:0000256" key="6">
    <source>
        <dbReference type="ARBA" id="ARBA00023136"/>
    </source>
</evidence>
<evidence type="ECO:0000256" key="5">
    <source>
        <dbReference type="ARBA" id="ARBA00023077"/>
    </source>
</evidence>
<evidence type="ECO:0000259" key="12">
    <source>
        <dbReference type="Pfam" id="PF07715"/>
    </source>
</evidence>
<proteinExistence type="inferred from homology"/>
<evidence type="ECO:0000256" key="1">
    <source>
        <dbReference type="ARBA" id="ARBA00004571"/>
    </source>
</evidence>
<reference evidence="14" key="1">
    <citation type="journal article" date="2019" name="Int. J. Syst. Evol. Microbiol.">
        <title>The Global Catalogue of Microorganisms (GCM) 10K type strain sequencing project: providing services to taxonomists for standard genome sequencing and annotation.</title>
        <authorList>
            <consortium name="The Broad Institute Genomics Platform"/>
            <consortium name="The Broad Institute Genome Sequencing Center for Infectious Disease"/>
            <person name="Wu L."/>
            <person name="Ma J."/>
        </authorList>
    </citation>
    <scope>NUCLEOTIDE SEQUENCE [LARGE SCALE GENOMIC DNA]</scope>
    <source>
        <strain evidence="14">CCUG 61948</strain>
    </source>
</reference>
<evidence type="ECO:0000259" key="11">
    <source>
        <dbReference type="Pfam" id="PF00593"/>
    </source>
</evidence>
<evidence type="ECO:0000313" key="14">
    <source>
        <dbReference type="Proteomes" id="UP001597012"/>
    </source>
</evidence>
<dbReference type="InterPro" id="IPR000531">
    <property type="entry name" value="Beta-barrel_TonB"/>
</dbReference>
<dbReference type="PROSITE" id="PS52016">
    <property type="entry name" value="TONB_DEPENDENT_REC_3"/>
    <property type="match status" value="1"/>
</dbReference>
<dbReference type="Pfam" id="PF07715">
    <property type="entry name" value="Plug"/>
    <property type="match status" value="1"/>
</dbReference>
<feature type="domain" description="TonB-dependent receptor-like beta-barrel" evidence="11">
    <location>
        <begin position="395"/>
        <end position="773"/>
    </location>
</feature>
<keyword evidence="14" id="KW-1185">Reference proteome</keyword>
<keyword evidence="3 8" id="KW-1134">Transmembrane beta strand</keyword>
<dbReference type="SUPFAM" id="SSF56935">
    <property type="entry name" value="Porins"/>
    <property type="match status" value="1"/>
</dbReference>
<dbReference type="NCBIfam" id="TIGR04056">
    <property type="entry name" value="OMP_RagA_SusC"/>
    <property type="match status" value="1"/>
</dbReference>
<dbReference type="InterPro" id="IPR023997">
    <property type="entry name" value="TonB-dep_OMP_SusC/RagA_CS"/>
</dbReference>
<evidence type="ECO:0000256" key="8">
    <source>
        <dbReference type="PROSITE-ProRule" id="PRU01360"/>
    </source>
</evidence>
<dbReference type="EMBL" id="JBHTHY010000003">
    <property type="protein sequence ID" value="MFD0796087.1"/>
    <property type="molecule type" value="Genomic_DNA"/>
</dbReference>
<organism evidence="13 14">
    <name type="scientific">Maribacter chungangensis</name>
    <dbReference type="NCBI Taxonomy" id="1069117"/>
    <lineage>
        <taxon>Bacteria</taxon>
        <taxon>Pseudomonadati</taxon>
        <taxon>Bacteroidota</taxon>
        <taxon>Flavobacteriia</taxon>
        <taxon>Flavobacteriales</taxon>
        <taxon>Flavobacteriaceae</taxon>
        <taxon>Maribacter</taxon>
    </lineage>
</organism>
<evidence type="ECO:0000256" key="7">
    <source>
        <dbReference type="ARBA" id="ARBA00023237"/>
    </source>
</evidence>
<dbReference type="InterPro" id="IPR039426">
    <property type="entry name" value="TonB-dep_rcpt-like"/>
</dbReference>
<feature type="chain" id="PRO_5047383253" evidence="10">
    <location>
        <begin position="24"/>
        <end position="981"/>
    </location>
</feature>
<comment type="caution">
    <text evidence="13">The sequence shown here is derived from an EMBL/GenBank/DDBJ whole genome shotgun (WGS) entry which is preliminary data.</text>
</comment>
<dbReference type="Proteomes" id="UP001597012">
    <property type="component" value="Unassembled WGS sequence"/>
</dbReference>
<comment type="similarity">
    <text evidence="8 9">Belongs to the TonB-dependent receptor family.</text>
</comment>
<dbReference type="InterPro" id="IPR012910">
    <property type="entry name" value="Plug_dom"/>
</dbReference>
<dbReference type="Pfam" id="PF13715">
    <property type="entry name" value="CarbopepD_reg_2"/>
    <property type="match status" value="1"/>
</dbReference>
<evidence type="ECO:0000256" key="4">
    <source>
        <dbReference type="ARBA" id="ARBA00022692"/>
    </source>
</evidence>
<dbReference type="Pfam" id="PF00593">
    <property type="entry name" value="TonB_dep_Rec_b-barrel"/>
    <property type="match status" value="1"/>
</dbReference>
<keyword evidence="5 9" id="KW-0798">TonB box</keyword>
<name>A0ABW3AYB8_9FLAO</name>
<keyword evidence="4 8" id="KW-0812">Transmembrane</keyword>